<comment type="subcellular location">
    <subcellularLocation>
        <location evidence="1">Cell envelope</location>
    </subcellularLocation>
</comment>
<accession>A0A5C6EN69</accession>
<proteinExistence type="predicted"/>
<dbReference type="EMBL" id="SJPX01000004">
    <property type="protein sequence ID" value="TWU49814.1"/>
    <property type="molecule type" value="Genomic_DNA"/>
</dbReference>
<dbReference type="SUPFAM" id="SSF111369">
    <property type="entry name" value="HlyD-like secretion proteins"/>
    <property type="match status" value="1"/>
</dbReference>
<dbReference type="InterPro" id="IPR050465">
    <property type="entry name" value="UPF0194_transport"/>
</dbReference>
<evidence type="ECO:0000256" key="4">
    <source>
        <dbReference type="SAM" id="MobiDB-lite"/>
    </source>
</evidence>
<feature type="region of interest" description="Disordered" evidence="4">
    <location>
        <begin position="1"/>
        <end position="34"/>
    </location>
</feature>
<evidence type="ECO:0000256" key="2">
    <source>
        <dbReference type="ARBA" id="ARBA00023054"/>
    </source>
</evidence>
<reference evidence="5 6" key="1">
    <citation type="submission" date="2019-02" db="EMBL/GenBank/DDBJ databases">
        <title>Deep-cultivation of Planctomycetes and their phenomic and genomic characterization uncovers novel biology.</title>
        <authorList>
            <person name="Wiegand S."/>
            <person name="Jogler M."/>
            <person name="Boedeker C."/>
            <person name="Pinto D."/>
            <person name="Vollmers J."/>
            <person name="Rivas-Marin E."/>
            <person name="Kohn T."/>
            <person name="Peeters S.H."/>
            <person name="Heuer A."/>
            <person name="Rast P."/>
            <person name="Oberbeckmann S."/>
            <person name="Bunk B."/>
            <person name="Jeske O."/>
            <person name="Meyerdierks A."/>
            <person name="Storesund J.E."/>
            <person name="Kallscheuer N."/>
            <person name="Luecker S."/>
            <person name="Lage O.M."/>
            <person name="Pohl T."/>
            <person name="Merkel B.J."/>
            <person name="Hornburger P."/>
            <person name="Mueller R.-W."/>
            <person name="Bruemmer F."/>
            <person name="Labrenz M."/>
            <person name="Spormann A.M."/>
            <person name="Op Den Camp H."/>
            <person name="Overmann J."/>
            <person name="Amann R."/>
            <person name="Jetten M.S.M."/>
            <person name="Mascher T."/>
            <person name="Medema M.H."/>
            <person name="Devos D.P."/>
            <person name="Kaster A.-K."/>
            <person name="Ovreas L."/>
            <person name="Rohde M."/>
            <person name="Galperin M.Y."/>
            <person name="Jogler C."/>
        </authorList>
    </citation>
    <scope>NUCLEOTIDE SEQUENCE [LARGE SCALE GENOMIC DNA]</scope>
    <source>
        <strain evidence="5 6">Poly59</strain>
    </source>
</reference>
<organism evidence="5 6">
    <name type="scientific">Rubripirellula reticaptiva</name>
    <dbReference type="NCBI Taxonomy" id="2528013"/>
    <lineage>
        <taxon>Bacteria</taxon>
        <taxon>Pseudomonadati</taxon>
        <taxon>Planctomycetota</taxon>
        <taxon>Planctomycetia</taxon>
        <taxon>Pirellulales</taxon>
        <taxon>Pirellulaceae</taxon>
        <taxon>Rubripirellula</taxon>
    </lineage>
</organism>
<dbReference type="OrthoDB" id="9806939at2"/>
<sequence>MTSMGHHELRSEVPTASRTSSAWPRVSLSGNPEDSMTAALDDAVTKLAAVAGSAPVEVGSEKSTVNAVVLVLIESLASAPSRGDALKQLVASIAAVCPEATVRGGIGKGRMTRFVDARLGWLGPESTLYQKSAAVWEGSSKRRASDQSSNASEVDPQRPSVTRNDRVIEVRMPAPEGSGRCIVWIEGPLGAIDWLPSTLITIGAVLWSRPSRSLPTIALSVVQRSTWALVTVAVLLLLGLFWPVPYRVACTARVETMGGRFVSAPFEATLLAANVRPGDAVEKGEVLCELDGRPLRLEREALISEIGQASKEYDVALAGRKIADAQQSELRRKQLNRQLDLITDRLANLEVISPINGIVVSGDLERHIGSPLELGQSLIEVAPMDTMRIEIEVPEHEIGFVAQGNETRIKIDAIGGASIYMPLQKLHPQSELRNDLNVFVGSIDLGNDAGDFRPGMRGEATIYGPKRPWIWSWVRGGFERLLWWAGY</sequence>
<dbReference type="PANTHER" id="PTHR32347">
    <property type="entry name" value="EFFLUX SYSTEM COMPONENT YKNX-RELATED"/>
    <property type="match status" value="1"/>
</dbReference>
<name>A0A5C6EN69_9BACT</name>
<feature type="compositionally biased region" description="Polar residues" evidence="4">
    <location>
        <begin position="14"/>
        <end position="34"/>
    </location>
</feature>
<feature type="coiled-coil region" evidence="3">
    <location>
        <begin position="325"/>
        <end position="352"/>
    </location>
</feature>
<dbReference type="PANTHER" id="PTHR32347:SF23">
    <property type="entry name" value="BLL5650 PROTEIN"/>
    <property type="match status" value="1"/>
</dbReference>
<feature type="region of interest" description="Disordered" evidence="4">
    <location>
        <begin position="140"/>
        <end position="164"/>
    </location>
</feature>
<gene>
    <name evidence="5" type="ORF">Poly59_44390</name>
</gene>
<dbReference type="GO" id="GO:0030313">
    <property type="term" value="C:cell envelope"/>
    <property type="evidence" value="ECO:0007669"/>
    <property type="project" value="UniProtKB-SubCell"/>
</dbReference>
<dbReference type="AlphaFoldDB" id="A0A5C6EN69"/>
<evidence type="ECO:0000256" key="3">
    <source>
        <dbReference type="SAM" id="Coils"/>
    </source>
</evidence>
<feature type="compositionally biased region" description="Basic and acidic residues" evidence="4">
    <location>
        <begin position="1"/>
        <end position="11"/>
    </location>
</feature>
<protein>
    <submittedName>
        <fullName evidence="5">Uncharacterized protein</fullName>
    </submittedName>
</protein>
<evidence type="ECO:0000313" key="5">
    <source>
        <dbReference type="EMBL" id="TWU49814.1"/>
    </source>
</evidence>
<dbReference type="Gene3D" id="2.40.30.170">
    <property type="match status" value="1"/>
</dbReference>
<evidence type="ECO:0000256" key="1">
    <source>
        <dbReference type="ARBA" id="ARBA00004196"/>
    </source>
</evidence>
<evidence type="ECO:0000313" key="6">
    <source>
        <dbReference type="Proteomes" id="UP000317977"/>
    </source>
</evidence>
<keyword evidence="2 3" id="KW-0175">Coiled coil</keyword>
<keyword evidence="6" id="KW-1185">Reference proteome</keyword>
<dbReference type="Proteomes" id="UP000317977">
    <property type="component" value="Unassembled WGS sequence"/>
</dbReference>
<comment type="caution">
    <text evidence="5">The sequence shown here is derived from an EMBL/GenBank/DDBJ whole genome shotgun (WGS) entry which is preliminary data.</text>
</comment>